<name>A0ABT0YMG9_9BURK</name>
<dbReference type="InterPro" id="IPR058548">
    <property type="entry name" value="MlaB-like_STAS"/>
</dbReference>
<protein>
    <submittedName>
        <fullName evidence="2">STAS domain-containing protein</fullName>
    </submittedName>
</protein>
<comment type="caution">
    <text evidence="2">The sequence shown here is derived from an EMBL/GenBank/DDBJ whole genome shotgun (WGS) entry which is preliminary data.</text>
</comment>
<dbReference type="Gene3D" id="3.30.750.24">
    <property type="entry name" value="STAS domain"/>
    <property type="match status" value="1"/>
</dbReference>
<dbReference type="InterPro" id="IPR002645">
    <property type="entry name" value="STAS_dom"/>
</dbReference>
<dbReference type="Pfam" id="PF13466">
    <property type="entry name" value="STAS_2"/>
    <property type="match status" value="1"/>
</dbReference>
<dbReference type="SUPFAM" id="SSF52091">
    <property type="entry name" value="SpoIIaa-like"/>
    <property type="match status" value="1"/>
</dbReference>
<dbReference type="PROSITE" id="PS50801">
    <property type="entry name" value="STAS"/>
    <property type="match status" value="1"/>
</dbReference>
<dbReference type="InterPro" id="IPR036513">
    <property type="entry name" value="STAS_dom_sf"/>
</dbReference>
<dbReference type="PANTHER" id="PTHR35849">
    <property type="entry name" value="BLR2341 PROTEIN"/>
    <property type="match status" value="1"/>
</dbReference>
<evidence type="ECO:0000313" key="3">
    <source>
        <dbReference type="Proteomes" id="UP001165541"/>
    </source>
</evidence>
<evidence type="ECO:0000259" key="1">
    <source>
        <dbReference type="PROSITE" id="PS50801"/>
    </source>
</evidence>
<dbReference type="InterPro" id="IPR052746">
    <property type="entry name" value="MlaB_ABC_Transporter"/>
</dbReference>
<dbReference type="PANTHER" id="PTHR35849:SF2">
    <property type="entry name" value="BLR2341 PROTEIN"/>
    <property type="match status" value="1"/>
</dbReference>
<dbReference type="EMBL" id="JAMKFE010000005">
    <property type="protein sequence ID" value="MCM5679927.1"/>
    <property type="molecule type" value="Genomic_DNA"/>
</dbReference>
<keyword evidence="3" id="KW-1185">Reference proteome</keyword>
<evidence type="ECO:0000313" key="2">
    <source>
        <dbReference type="EMBL" id="MCM5679927.1"/>
    </source>
</evidence>
<dbReference type="Proteomes" id="UP001165541">
    <property type="component" value="Unassembled WGS sequence"/>
</dbReference>
<proteinExistence type="predicted"/>
<organism evidence="2 3">
    <name type="scientific">Caldimonas mangrovi</name>
    <dbReference type="NCBI Taxonomy" id="2944811"/>
    <lineage>
        <taxon>Bacteria</taxon>
        <taxon>Pseudomonadati</taxon>
        <taxon>Pseudomonadota</taxon>
        <taxon>Betaproteobacteria</taxon>
        <taxon>Burkholderiales</taxon>
        <taxon>Sphaerotilaceae</taxon>
        <taxon>Caldimonas</taxon>
    </lineage>
</organism>
<feature type="domain" description="STAS" evidence="1">
    <location>
        <begin position="1"/>
        <end position="101"/>
    </location>
</feature>
<gene>
    <name evidence="2" type="ORF">M8A51_10320</name>
</gene>
<sequence>MSTVSLSIDGEMTVQRAAELKPVLLGALADSAARIELDLSAVTELDSAGVQLLFMLKSAALGQQRNLRVCRPSPAVEQVFALLGLEGCFDGGEAEPAEEPR</sequence>
<reference evidence="2" key="1">
    <citation type="submission" date="2022-05" db="EMBL/GenBank/DDBJ databases">
        <title>Schlegelella sp. nov., isolated from mangrove soil.</title>
        <authorList>
            <person name="Liu Y."/>
            <person name="Ge X."/>
            <person name="Liu W."/>
        </authorList>
    </citation>
    <scope>NUCLEOTIDE SEQUENCE</scope>
    <source>
        <strain evidence="2">S2-27</strain>
    </source>
</reference>
<dbReference type="RefSeq" id="WP_251778130.1">
    <property type="nucleotide sequence ID" value="NZ_JAMKFE010000005.1"/>
</dbReference>
<dbReference type="CDD" id="cd07043">
    <property type="entry name" value="STAS_anti-anti-sigma_factors"/>
    <property type="match status" value="1"/>
</dbReference>
<accession>A0ABT0YMG9</accession>